<keyword evidence="6 9" id="KW-0812">Transmembrane</keyword>
<gene>
    <name evidence="10" type="ORF">SAMN05660420_00440</name>
</gene>
<dbReference type="Pfam" id="PF07963">
    <property type="entry name" value="N_methyl"/>
    <property type="match status" value="1"/>
</dbReference>
<dbReference type="GO" id="GO:0015628">
    <property type="term" value="P:protein secretion by the type II secretion system"/>
    <property type="evidence" value="ECO:0007669"/>
    <property type="project" value="InterPro"/>
</dbReference>
<reference evidence="10 11" key="1">
    <citation type="submission" date="2016-10" db="EMBL/GenBank/DDBJ databases">
        <authorList>
            <person name="de Groot N.N."/>
        </authorList>
    </citation>
    <scope>NUCLEOTIDE SEQUENCE [LARGE SCALE GENOMIC DNA]</scope>
    <source>
        <strain evidence="10 11">DSM 7343</strain>
    </source>
</reference>
<accession>A0A1H3W2T2</accession>
<evidence type="ECO:0000313" key="10">
    <source>
        <dbReference type="EMBL" id="SDZ81373.1"/>
    </source>
</evidence>
<evidence type="ECO:0000256" key="6">
    <source>
        <dbReference type="ARBA" id="ARBA00022692"/>
    </source>
</evidence>
<dbReference type="EMBL" id="FNQN01000001">
    <property type="protein sequence ID" value="SDZ81373.1"/>
    <property type="molecule type" value="Genomic_DNA"/>
</dbReference>
<evidence type="ECO:0000256" key="5">
    <source>
        <dbReference type="ARBA" id="ARBA00022519"/>
    </source>
</evidence>
<feature type="transmembrane region" description="Helical" evidence="9">
    <location>
        <begin position="12"/>
        <end position="33"/>
    </location>
</feature>
<dbReference type="Proteomes" id="UP000199409">
    <property type="component" value="Unassembled WGS sequence"/>
</dbReference>
<keyword evidence="4" id="KW-0488">Methylation</keyword>
<evidence type="ECO:0000256" key="4">
    <source>
        <dbReference type="ARBA" id="ARBA00022481"/>
    </source>
</evidence>
<proteinExistence type="inferred from homology"/>
<keyword evidence="11" id="KW-1185">Reference proteome</keyword>
<dbReference type="AlphaFoldDB" id="A0A1H3W2T2"/>
<evidence type="ECO:0000256" key="2">
    <source>
        <dbReference type="ARBA" id="ARBA00008358"/>
    </source>
</evidence>
<keyword evidence="5" id="KW-0997">Cell inner membrane</keyword>
<evidence type="ECO:0000256" key="3">
    <source>
        <dbReference type="ARBA" id="ARBA00022475"/>
    </source>
</evidence>
<protein>
    <submittedName>
        <fullName evidence="10">General secretion pathway protein I</fullName>
    </submittedName>
</protein>
<dbReference type="PANTHER" id="PTHR38779:SF2">
    <property type="entry name" value="TYPE II SECRETION SYSTEM PROTEIN I-RELATED"/>
    <property type="match status" value="1"/>
</dbReference>
<dbReference type="InterPro" id="IPR045584">
    <property type="entry name" value="Pilin-like"/>
</dbReference>
<name>A0A1H3W2T2_9BACT</name>
<keyword evidence="7 9" id="KW-1133">Transmembrane helix</keyword>
<evidence type="ECO:0000256" key="1">
    <source>
        <dbReference type="ARBA" id="ARBA00004377"/>
    </source>
</evidence>
<keyword evidence="8 9" id="KW-0472">Membrane</keyword>
<dbReference type="InterPro" id="IPR012902">
    <property type="entry name" value="N_methyl_site"/>
</dbReference>
<dbReference type="GO" id="GO:0005886">
    <property type="term" value="C:plasma membrane"/>
    <property type="evidence" value="ECO:0007669"/>
    <property type="project" value="UniProtKB-SubCell"/>
</dbReference>
<dbReference type="PROSITE" id="PS00409">
    <property type="entry name" value="PROKAR_NTER_METHYL"/>
    <property type="match status" value="1"/>
</dbReference>
<dbReference type="RefSeq" id="WP_092344291.1">
    <property type="nucleotide sequence ID" value="NZ_FNQN01000001.1"/>
</dbReference>
<sequence>MMNKQLSNKGFSLLEVMIALAIVAIALVSLLGLTNRSILVQDKIQKLTQATMLAQQLMSDQELNTSGLQSNWELQEGEFTDSFAGFRWQISYQDTLISQVKQVTVIVIWGDPAKNEQVQLVSFLPVGVSG</sequence>
<dbReference type="InterPro" id="IPR010052">
    <property type="entry name" value="T2SS_protein-GspI"/>
</dbReference>
<evidence type="ECO:0000313" key="11">
    <source>
        <dbReference type="Proteomes" id="UP000199409"/>
    </source>
</evidence>
<organism evidence="10 11">
    <name type="scientific">Desulfuromusa kysingii</name>
    <dbReference type="NCBI Taxonomy" id="37625"/>
    <lineage>
        <taxon>Bacteria</taxon>
        <taxon>Pseudomonadati</taxon>
        <taxon>Thermodesulfobacteriota</taxon>
        <taxon>Desulfuromonadia</taxon>
        <taxon>Desulfuromonadales</taxon>
        <taxon>Geopsychrobacteraceae</taxon>
        <taxon>Desulfuromusa</taxon>
    </lineage>
</organism>
<dbReference type="STRING" id="37625.SAMN05660420_00440"/>
<evidence type="ECO:0000256" key="9">
    <source>
        <dbReference type="SAM" id="Phobius"/>
    </source>
</evidence>
<dbReference type="GO" id="GO:0015627">
    <property type="term" value="C:type II protein secretion system complex"/>
    <property type="evidence" value="ECO:0007669"/>
    <property type="project" value="InterPro"/>
</dbReference>
<evidence type="ECO:0000256" key="7">
    <source>
        <dbReference type="ARBA" id="ARBA00022989"/>
    </source>
</evidence>
<keyword evidence="3" id="KW-1003">Cell membrane</keyword>
<comment type="similarity">
    <text evidence="2">Belongs to the GSP I family.</text>
</comment>
<comment type="subcellular location">
    <subcellularLocation>
        <location evidence="1">Cell inner membrane</location>
        <topology evidence="1">Single-pass membrane protein</topology>
    </subcellularLocation>
</comment>
<dbReference type="PANTHER" id="PTHR38779">
    <property type="entry name" value="TYPE II SECRETION SYSTEM PROTEIN I-RELATED"/>
    <property type="match status" value="1"/>
</dbReference>
<evidence type="ECO:0000256" key="8">
    <source>
        <dbReference type="ARBA" id="ARBA00023136"/>
    </source>
</evidence>
<dbReference type="SUPFAM" id="SSF54523">
    <property type="entry name" value="Pili subunits"/>
    <property type="match status" value="1"/>
</dbReference>
<dbReference type="NCBIfam" id="TIGR02532">
    <property type="entry name" value="IV_pilin_GFxxxE"/>
    <property type="match status" value="1"/>
</dbReference>